<dbReference type="GO" id="GO:0004642">
    <property type="term" value="F:phosphoribosylformylglycinamidine synthase activity"/>
    <property type="evidence" value="ECO:0007669"/>
    <property type="project" value="UniProtKB-EC"/>
</dbReference>
<organism evidence="4">
    <name type="scientific">hydrothermal vent metagenome</name>
    <dbReference type="NCBI Taxonomy" id="652676"/>
    <lineage>
        <taxon>unclassified sequences</taxon>
        <taxon>metagenomes</taxon>
        <taxon>ecological metagenomes</taxon>
    </lineage>
</organism>
<feature type="domain" description="PurM-like C-terminal" evidence="3">
    <location>
        <begin position="324"/>
        <end position="457"/>
    </location>
</feature>
<dbReference type="Pfam" id="PF02769">
    <property type="entry name" value="AIRS_C"/>
    <property type="match status" value="2"/>
</dbReference>
<reference evidence="4" key="1">
    <citation type="submission" date="2015-10" db="EMBL/GenBank/DDBJ databases">
        <authorList>
            <person name="Gilbert D.G."/>
        </authorList>
    </citation>
    <scope>NUCLEOTIDE SEQUENCE</scope>
</reference>
<dbReference type="InterPro" id="IPR036676">
    <property type="entry name" value="PurM-like_C_sf"/>
</dbReference>
<dbReference type="Pfam" id="PF00586">
    <property type="entry name" value="AIRS"/>
    <property type="match status" value="1"/>
</dbReference>
<dbReference type="InterPro" id="IPR036921">
    <property type="entry name" value="PurM-like_N_sf"/>
</dbReference>
<keyword evidence="4" id="KW-0436">Ligase</keyword>
<keyword evidence="1" id="KW-0963">Cytoplasm</keyword>
<dbReference type="InterPro" id="IPR016188">
    <property type="entry name" value="PurM-like_N"/>
</dbReference>
<feature type="domain" description="PurM-like N-terminal" evidence="2">
    <location>
        <begin position="195"/>
        <end position="309"/>
    </location>
</feature>
<accession>A0A160VHK9</accession>
<gene>
    <name evidence="4" type="ORF">MGWOODY_Mmi1210</name>
</gene>
<protein>
    <submittedName>
        <fullName evidence="4">Phosphoribosylformylglycinamidine synthase, synthetase subunit</fullName>
        <ecNumber evidence="4">6.3.5.3</ecNumber>
    </submittedName>
</protein>
<dbReference type="EC" id="6.3.5.3" evidence="4"/>
<dbReference type="HAMAP" id="MF_00420">
    <property type="entry name" value="PurL_2"/>
    <property type="match status" value="1"/>
</dbReference>
<dbReference type="PANTHER" id="PTHR43555:SF1">
    <property type="entry name" value="PHOSPHORIBOSYLFORMYLGLYCINAMIDINE SYNTHASE SUBUNIT PURL"/>
    <property type="match status" value="1"/>
</dbReference>
<dbReference type="SUPFAM" id="SSF55326">
    <property type="entry name" value="PurM N-terminal domain-like"/>
    <property type="match status" value="1"/>
</dbReference>
<dbReference type="Gene3D" id="3.30.1330.10">
    <property type="entry name" value="PurM-like, N-terminal domain"/>
    <property type="match status" value="1"/>
</dbReference>
<name>A0A160VHK9_9ZZZZ</name>
<evidence type="ECO:0000259" key="2">
    <source>
        <dbReference type="Pfam" id="PF00586"/>
    </source>
</evidence>
<dbReference type="Gene3D" id="3.90.650.10">
    <property type="entry name" value="PurM-like C-terminal domain"/>
    <property type="match status" value="2"/>
</dbReference>
<evidence type="ECO:0000259" key="3">
    <source>
        <dbReference type="Pfam" id="PF02769"/>
    </source>
</evidence>
<proteinExistence type="inferred from homology"/>
<feature type="domain" description="PurM-like C-terminal" evidence="3">
    <location>
        <begin position="1"/>
        <end position="56"/>
    </location>
</feature>
<dbReference type="InterPro" id="IPR010074">
    <property type="entry name" value="PRibForGlyAmidine_synth_PurL"/>
</dbReference>
<dbReference type="SUPFAM" id="SSF56042">
    <property type="entry name" value="PurM C-terminal domain-like"/>
    <property type="match status" value="2"/>
</dbReference>
<dbReference type="GO" id="GO:0006189">
    <property type="term" value="P:'de novo' IMP biosynthetic process"/>
    <property type="evidence" value="ECO:0007669"/>
    <property type="project" value="InterPro"/>
</dbReference>
<evidence type="ECO:0000313" key="4">
    <source>
        <dbReference type="EMBL" id="CUV09962.1"/>
    </source>
</evidence>
<evidence type="ECO:0000256" key="1">
    <source>
        <dbReference type="ARBA" id="ARBA00022490"/>
    </source>
</evidence>
<dbReference type="AlphaFoldDB" id="A0A160VHK9"/>
<sequence>MGAGGVACASVELADTAGYGADVWLDNVHISMQGLHPSVILCSETQERFMWVCHPDITDLIIDHYNKTFDMPGVSELARASAIGKIRSDNQYIVHVNDVEIVNAPAPMVTKGFIYDRPFQSPNSVYTEPDLSEPEDYNTILLDLMAHENISSRIGVYETYDKQVQGRTIIEPGKADAGVLAPFNDEKYPEEIRHVGIAHATDHNPLYGKIDPYWCGVNAVAEAMRNVAATGATPHAMTDCLCFGNPENPEQMWEFAEATRGVADACKGIHLKNNRDYPVPIIAGNVSFYNESKMGAIPPSPIVSCLGKVDDVNKAITSGFKEVDSAILLIGQRKNELGGSAYYALFDELGKNIPKPNLAEVEAEIWALTDVIDASLVHATHDISDGGVAVALAEMSFENEIGFEIEIEQDMRTDQWLFSQTGGFILEADNINLPAIISIMSDYGISVTELGRTTAHQVMVFGNVIHVPLAKVKESWRGGLRDKLK</sequence>
<dbReference type="PANTHER" id="PTHR43555">
    <property type="entry name" value="PHOSPHORIBOSYLFORMYLGLYCINAMIDINE SYNTHASE SUBUNIT PURL"/>
    <property type="match status" value="1"/>
</dbReference>
<dbReference type="CDD" id="cd02204">
    <property type="entry name" value="PurL_repeat2"/>
    <property type="match status" value="1"/>
</dbReference>
<dbReference type="InterPro" id="IPR010918">
    <property type="entry name" value="PurM-like_C_dom"/>
</dbReference>
<dbReference type="EMBL" id="FAXC01000330">
    <property type="protein sequence ID" value="CUV09962.1"/>
    <property type="molecule type" value="Genomic_DNA"/>
</dbReference>